<keyword evidence="2" id="KW-0808">Transferase</keyword>
<dbReference type="PANTHER" id="PTHR43072:SF8">
    <property type="entry name" value="ACYLTRANSFERASE FABY-RELATED"/>
    <property type="match status" value="1"/>
</dbReference>
<accession>A0A1H3LVG7</accession>
<dbReference type="Proteomes" id="UP000242415">
    <property type="component" value="Unassembled WGS sequence"/>
</dbReference>
<evidence type="ECO:0000313" key="3">
    <source>
        <dbReference type="Proteomes" id="UP000242415"/>
    </source>
</evidence>
<dbReference type="RefSeq" id="WP_091554841.1">
    <property type="nucleotide sequence ID" value="NZ_FNPH01000003.1"/>
</dbReference>
<feature type="domain" description="N-acetyltransferase" evidence="1">
    <location>
        <begin position="6"/>
        <end position="168"/>
    </location>
</feature>
<dbReference type="AlphaFoldDB" id="A0A1H3LVG7"/>
<organism evidence="2 3">
    <name type="scientific">Micromonospora pattaloongensis</name>
    <dbReference type="NCBI Taxonomy" id="405436"/>
    <lineage>
        <taxon>Bacteria</taxon>
        <taxon>Bacillati</taxon>
        <taxon>Actinomycetota</taxon>
        <taxon>Actinomycetes</taxon>
        <taxon>Micromonosporales</taxon>
        <taxon>Micromonosporaceae</taxon>
        <taxon>Micromonospora</taxon>
    </lineage>
</organism>
<dbReference type="SUPFAM" id="SSF55729">
    <property type="entry name" value="Acyl-CoA N-acyltransferases (Nat)"/>
    <property type="match status" value="1"/>
</dbReference>
<dbReference type="OrthoDB" id="3173333at2"/>
<proteinExistence type="predicted"/>
<name>A0A1H3LVG7_9ACTN</name>
<dbReference type="Gene3D" id="3.40.630.30">
    <property type="match status" value="1"/>
</dbReference>
<dbReference type="EMBL" id="FNPH01000003">
    <property type="protein sequence ID" value="SDY68059.1"/>
    <property type="molecule type" value="Genomic_DNA"/>
</dbReference>
<reference evidence="3" key="1">
    <citation type="submission" date="2016-10" db="EMBL/GenBank/DDBJ databases">
        <authorList>
            <person name="Varghese N."/>
            <person name="Submissions S."/>
        </authorList>
    </citation>
    <scope>NUCLEOTIDE SEQUENCE [LARGE SCALE GENOMIC DNA]</scope>
    <source>
        <strain evidence="3">DSM 45245</strain>
    </source>
</reference>
<dbReference type="InterPro" id="IPR000182">
    <property type="entry name" value="GNAT_dom"/>
</dbReference>
<dbReference type="CDD" id="cd04301">
    <property type="entry name" value="NAT_SF"/>
    <property type="match status" value="1"/>
</dbReference>
<dbReference type="InterPro" id="IPR016181">
    <property type="entry name" value="Acyl_CoA_acyltransferase"/>
</dbReference>
<sequence length="178" mass="18720">MALDDGPVRPATPGDLAAIAAIYAHYVETSIATFDEVAPTVADWERKAADLAARGLPLLIADDGEVAGYAYAAPWRPKPAYRHTVEDSIYLAPGHTGKGLGRALLAALLDRCGAAGARQVIAVITDSGDPGSLTLHRRLGFVDAGRLTAVGFKHGRWIDTLLLQRDLTDATADGPGPR</sequence>
<dbReference type="Pfam" id="PF00583">
    <property type="entry name" value="Acetyltransf_1"/>
    <property type="match status" value="1"/>
</dbReference>
<dbReference type="STRING" id="405436.SAMN05444365_10399"/>
<dbReference type="GO" id="GO:0016747">
    <property type="term" value="F:acyltransferase activity, transferring groups other than amino-acyl groups"/>
    <property type="evidence" value="ECO:0007669"/>
    <property type="project" value="InterPro"/>
</dbReference>
<gene>
    <name evidence="2" type="ORF">SAMN05444365_10399</name>
</gene>
<evidence type="ECO:0000259" key="1">
    <source>
        <dbReference type="PROSITE" id="PS51186"/>
    </source>
</evidence>
<dbReference type="PANTHER" id="PTHR43072">
    <property type="entry name" value="N-ACETYLTRANSFERASE"/>
    <property type="match status" value="1"/>
</dbReference>
<evidence type="ECO:0000313" key="2">
    <source>
        <dbReference type="EMBL" id="SDY68059.1"/>
    </source>
</evidence>
<dbReference type="PROSITE" id="PS51186">
    <property type="entry name" value="GNAT"/>
    <property type="match status" value="1"/>
</dbReference>
<keyword evidence="3" id="KW-1185">Reference proteome</keyword>
<protein>
    <submittedName>
        <fullName evidence="2">Phosphinothricin acetyltransferase</fullName>
    </submittedName>
</protein>